<dbReference type="AlphaFoldDB" id="A0A5C8HPP3"/>
<dbReference type="Gene3D" id="3.40.50.2000">
    <property type="entry name" value="Glycogen Phosphorylase B"/>
    <property type="match status" value="2"/>
</dbReference>
<dbReference type="Pfam" id="PF13692">
    <property type="entry name" value="Glyco_trans_1_4"/>
    <property type="match status" value="1"/>
</dbReference>
<organism evidence="1 2">
    <name type="scientific">Microbacterium mitrae</name>
    <dbReference type="NCBI Taxonomy" id="664640"/>
    <lineage>
        <taxon>Bacteria</taxon>
        <taxon>Bacillati</taxon>
        <taxon>Actinomycetota</taxon>
        <taxon>Actinomycetes</taxon>
        <taxon>Micrococcales</taxon>
        <taxon>Microbacteriaceae</taxon>
        <taxon>Microbacterium</taxon>
    </lineage>
</organism>
<dbReference type="Proteomes" id="UP000321196">
    <property type="component" value="Unassembled WGS sequence"/>
</dbReference>
<sequence length="562" mass="62902">MTIEFVLGQPALFRILGDPPYFPELSKREARITVGALNFHALMAPERVLEVHFYDGNWETTPRTSDDSTFTGRSRHNRNRTRTLRIESLMRAEDPARWAGTEHARELIAPPRRHIHISRDAVLKYDPPRNIARDPIRKVMSAVRAKTPLLYDDARDLELLRHRYPLTHAVERRAYEAEFAPGGNHQENEIVPAPAAFDGAPKAVIVGMHWLETGGAERWAFETVRLIREAGFLPIVISNRDSHHPLITRPEFDGAIVIPFSEPTALSQTPGVEELLRAVFTNFDVHGVVVHHNQWLYDRLHWIRASRPNLPVVDSTHIVEYRGGGYPVSSALVADAITTHHVISPALERWMTNVQNIDPATLVMAPLIGLTANPEDGTFREKAPGETFTVAFIGRMSRQKAPEVFIEIVARARKANLGLRYIMHGDGELSGLMDDLIRAEGLESIIERRDSSVPVAQTLAESHLLVVSSHNEGLTLTTFEALAAGVPVISTDVGAQSDIVPPDALAPRYARSAVRSLFEKLAVLSVDEQARRELWEVERQSEAVLLSHQSANAWFAQEVSQW</sequence>
<dbReference type="SUPFAM" id="SSF53756">
    <property type="entry name" value="UDP-Glycosyltransferase/glycogen phosphorylase"/>
    <property type="match status" value="1"/>
</dbReference>
<dbReference type="PANTHER" id="PTHR12526:SF630">
    <property type="entry name" value="GLYCOSYLTRANSFERASE"/>
    <property type="match status" value="1"/>
</dbReference>
<evidence type="ECO:0000313" key="2">
    <source>
        <dbReference type="Proteomes" id="UP000321196"/>
    </source>
</evidence>
<dbReference type="OrthoDB" id="506201at2"/>
<dbReference type="RefSeq" id="WP_147824919.1">
    <property type="nucleotide sequence ID" value="NZ_BAAARG010000001.1"/>
</dbReference>
<reference evidence="1 2" key="1">
    <citation type="submission" date="2019-08" db="EMBL/GenBank/DDBJ databases">
        <authorList>
            <person name="Dong K."/>
        </authorList>
    </citation>
    <scope>NUCLEOTIDE SEQUENCE [LARGE SCALE GENOMIC DNA]</scope>
    <source>
        <strain evidence="1 2">M4-8</strain>
    </source>
</reference>
<dbReference type="GO" id="GO:0016740">
    <property type="term" value="F:transferase activity"/>
    <property type="evidence" value="ECO:0007669"/>
    <property type="project" value="UniProtKB-KW"/>
</dbReference>
<protein>
    <submittedName>
        <fullName evidence="1">Glycosyltransferase family 4 protein</fullName>
    </submittedName>
</protein>
<accession>A0A5C8HPP3</accession>
<dbReference type="PANTHER" id="PTHR12526">
    <property type="entry name" value="GLYCOSYLTRANSFERASE"/>
    <property type="match status" value="1"/>
</dbReference>
<comment type="caution">
    <text evidence="1">The sequence shown here is derived from an EMBL/GenBank/DDBJ whole genome shotgun (WGS) entry which is preliminary data.</text>
</comment>
<keyword evidence="1" id="KW-0808">Transferase</keyword>
<name>A0A5C8HPP3_9MICO</name>
<evidence type="ECO:0000313" key="1">
    <source>
        <dbReference type="EMBL" id="TXK06110.1"/>
    </source>
</evidence>
<gene>
    <name evidence="1" type="ORF">FVP60_03850</name>
</gene>
<dbReference type="EMBL" id="VRSW01000001">
    <property type="protein sequence ID" value="TXK06110.1"/>
    <property type="molecule type" value="Genomic_DNA"/>
</dbReference>
<proteinExistence type="predicted"/>
<keyword evidence="2" id="KW-1185">Reference proteome</keyword>